<evidence type="ECO:0000256" key="7">
    <source>
        <dbReference type="SAM" id="MobiDB-lite"/>
    </source>
</evidence>
<proteinExistence type="predicted"/>
<dbReference type="EMBL" id="HG793125">
    <property type="protein sequence ID" value="CDK24929.1"/>
    <property type="molecule type" value="Genomic_DNA"/>
</dbReference>
<name>W6MG19_9ASCO</name>
<feature type="compositionally biased region" description="Acidic residues" evidence="7">
    <location>
        <begin position="688"/>
        <end position="701"/>
    </location>
</feature>
<dbReference type="GO" id="GO:0008420">
    <property type="term" value="F:RNA polymerase II CTD heptapeptide repeat phosphatase activity"/>
    <property type="evidence" value="ECO:0007669"/>
    <property type="project" value="UniProtKB-UniRule"/>
</dbReference>
<dbReference type="Gene3D" id="1.10.287.10">
    <property type="entry name" value="S15/NS1, RNA-binding"/>
    <property type="match status" value="1"/>
</dbReference>
<feature type="region of interest" description="Disordered" evidence="7">
    <location>
        <begin position="684"/>
        <end position="731"/>
    </location>
</feature>
<dbReference type="RefSeq" id="XP_022456944.1">
    <property type="nucleotide sequence ID" value="XM_022605480.1"/>
</dbReference>
<reference evidence="10" key="1">
    <citation type="submission" date="2013-12" db="EMBL/GenBank/DDBJ databases">
        <authorList>
            <person name="Genoscope - CEA"/>
        </authorList>
    </citation>
    <scope>NUCLEOTIDE SEQUENCE</scope>
    <source>
        <strain evidence="10">CBS 1993</strain>
    </source>
</reference>
<evidence type="ECO:0000259" key="9">
    <source>
        <dbReference type="PROSITE" id="PS50969"/>
    </source>
</evidence>
<dbReference type="GO" id="GO:0005829">
    <property type="term" value="C:cytosol"/>
    <property type="evidence" value="ECO:0007669"/>
    <property type="project" value="EnsemblFungi"/>
</dbReference>
<keyword evidence="3 6" id="KW-0539">Nucleus</keyword>
<evidence type="ECO:0000256" key="1">
    <source>
        <dbReference type="ARBA" id="ARBA00004123"/>
    </source>
</evidence>
<accession>W6MG19</accession>
<feature type="region of interest" description="Disordered" evidence="7">
    <location>
        <begin position="371"/>
        <end position="430"/>
    </location>
</feature>
<dbReference type="PROSITE" id="PS50172">
    <property type="entry name" value="BRCT"/>
    <property type="match status" value="1"/>
</dbReference>
<dbReference type="InterPro" id="IPR023214">
    <property type="entry name" value="HAD_sf"/>
</dbReference>
<feature type="domain" description="BRCT" evidence="8">
    <location>
        <begin position="546"/>
        <end position="640"/>
    </location>
</feature>
<dbReference type="STRING" id="1382522.W6MG19"/>
<dbReference type="Gene3D" id="3.40.50.10190">
    <property type="entry name" value="BRCT domain"/>
    <property type="match status" value="1"/>
</dbReference>
<dbReference type="EC" id="3.1.3.16" evidence="6"/>
<dbReference type="OrthoDB" id="10249888at2759"/>
<dbReference type="PANTHER" id="PTHR23081">
    <property type="entry name" value="RNA POLYMERASE II CTD PHOSPHATASE"/>
    <property type="match status" value="1"/>
</dbReference>
<evidence type="ECO:0000256" key="6">
    <source>
        <dbReference type="RuleBase" id="RU366066"/>
    </source>
</evidence>
<dbReference type="InterPro" id="IPR001357">
    <property type="entry name" value="BRCT_dom"/>
</dbReference>
<keyword evidence="2 6" id="KW-0378">Hydrolase</keyword>
<dbReference type="Proteomes" id="UP000019384">
    <property type="component" value="Unassembled WGS sequence"/>
</dbReference>
<dbReference type="Pfam" id="PF03031">
    <property type="entry name" value="NIF"/>
    <property type="match status" value="1"/>
</dbReference>
<comment type="catalytic activity">
    <reaction evidence="5 6">
        <text>O-phospho-L-threonyl-[protein] + H2O = L-threonyl-[protein] + phosphate</text>
        <dbReference type="Rhea" id="RHEA:47004"/>
        <dbReference type="Rhea" id="RHEA-COMP:11060"/>
        <dbReference type="Rhea" id="RHEA-COMP:11605"/>
        <dbReference type="ChEBI" id="CHEBI:15377"/>
        <dbReference type="ChEBI" id="CHEBI:30013"/>
        <dbReference type="ChEBI" id="CHEBI:43474"/>
        <dbReference type="ChEBI" id="CHEBI:61977"/>
        <dbReference type="EC" id="3.1.3.16"/>
    </reaction>
</comment>
<evidence type="ECO:0000256" key="2">
    <source>
        <dbReference type="ARBA" id="ARBA00022801"/>
    </source>
</evidence>
<sequence length="744" mass="83292">MADTTELQLPSSLPYPLVVTRVTMHPGQLLKKHTTVITFKYWEMEPIPLGEVEEEDSDESSRQLVKVESVGTFESPIEGEIQQVFVNVGDEIANARHTIANILEACTHPIQYGGLCAMCGQSVEDEDYSGYSNRDRAPISMSHGTANLKVSKSEAEKIETDSTKRLINEGKLILVVDLDQTVIHATVDPTVGEWRQDPTNPNYESLKNVKSFSLKEDIILPSSYTGPKPAPNIRWYYVKLRPGLEEFLEKVSKMYELHIYTMATRAYAKSIAKLIDPEEKYFGDRILSRDESGSLTQKSLKRLFPVDTSMVVVIDDRGDVWNWSPNLIKVVPYDFFVGIGDINSSFLPRQNALLGPSKKKKSVADLEDQLNAAKSSQEGAGTSAERASSENDESAGSESSSDEKESPEPSAHSESGVEEPAKEDEEDVESPVDRIMAIAHEAQDSVLLVAQATERTASLEQQEQDRPLAKLQHDLDKIIKDEEDSDSENGATEKENAPIMHNLLSDDDTELETLGQALFRVHNEYFYEIEKNNGVEPRVENIMDGMRDLVFKEYTFLFSGILPLGTNMDSADIVIWTRSFGATVVSDYVPSVTHVISKNPGTFKVKLAKSLNPNVKIVNPDWIFKCISLWEKVPEDDFTLEFSPEDVLPEAQLAKYRSSFGMSEGAVVADIDWDQLSEEMKEFVGSDYDSEEDESGSEDDSNEKKRSRDETDVGDSVKRARPDEEESDDELAKELMLELEEDDD</sequence>
<dbReference type="SUPFAM" id="SSF52113">
    <property type="entry name" value="BRCT domain"/>
    <property type="match status" value="1"/>
</dbReference>
<protein>
    <recommendedName>
        <fullName evidence="6">RNA polymerase II subunit A C-terminal domain phosphatase</fullName>
        <ecNumber evidence="6">3.1.3.16</ecNumber>
    </recommendedName>
</protein>
<evidence type="ECO:0000313" key="11">
    <source>
        <dbReference type="Proteomes" id="UP000019384"/>
    </source>
</evidence>
<feature type="compositionally biased region" description="Acidic residues" evidence="7">
    <location>
        <begin position="421"/>
        <end position="430"/>
    </location>
</feature>
<dbReference type="CDD" id="cd07521">
    <property type="entry name" value="HAD_FCP1-like"/>
    <property type="match status" value="1"/>
</dbReference>
<dbReference type="Gene3D" id="3.40.50.1000">
    <property type="entry name" value="HAD superfamily/HAD-like"/>
    <property type="match status" value="1"/>
</dbReference>
<dbReference type="InterPro" id="IPR011947">
    <property type="entry name" value="FCP1_euk"/>
</dbReference>
<comment type="catalytic activity">
    <reaction evidence="4 6">
        <text>O-phospho-L-seryl-[protein] + H2O = L-seryl-[protein] + phosphate</text>
        <dbReference type="Rhea" id="RHEA:20629"/>
        <dbReference type="Rhea" id="RHEA-COMP:9863"/>
        <dbReference type="Rhea" id="RHEA-COMP:11604"/>
        <dbReference type="ChEBI" id="CHEBI:15377"/>
        <dbReference type="ChEBI" id="CHEBI:29999"/>
        <dbReference type="ChEBI" id="CHEBI:43474"/>
        <dbReference type="ChEBI" id="CHEBI:83421"/>
        <dbReference type="EC" id="3.1.3.16"/>
    </reaction>
</comment>
<dbReference type="AlphaFoldDB" id="W6MG19"/>
<dbReference type="Pfam" id="PF00533">
    <property type="entry name" value="BRCT"/>
    <property type="match status" value="1"/>
</dbReference>
<reference evidence="10" key="2">
    <citation type="submission" date="2014-02" db="EMBL/GenBank/DDBJ databases">
        <title>Complete DNA sequence of /Kuraishia capsulata/ illustrates novel genomic features among budding yeasts (/Saccharomycotina/).</title>
        <authorList>
            <person name="Morales L."/>
            <person name="Noel B."/>
            <person name="Porcel B."/>
            <person name="Marcet-Houben M."/>
            <person name="Hullo M-F."/>
            <person name="Sacerdot C."/>
            <person name="Tekaia F."/>
            <person name="Leh-Louis V."/>
            <person name="Despons L."/>
            <person name="Khanna V."/>
            <person name="Aury J-M."/>
            <person name="Barbe V."/>
            <person name="Couloux A."/>
            <person name="Labadie K."/>
            <person name="Pelletier E."/>
            <person name="Souciet J-L."/>
            <person name="Boekhout T."/>
            <person name="Gabaldon T."/>
            <person name="Wincker P."/>
            <person name="Dujon B."/>
        </authorList>
    </citation>
    <scope>NUCLEOTIDE SEQUENCE</scope>
    <source>
        <strain evidence="10">CBS 1993</strain>
    </source>
</reference>
<evidence type="ECO:0000313" key="10">
    <source>
        <dbReference type="EMBL" id="CDK24929.1"/>
    </source>
</evidence>
<dbReference type="InterPro" id="IPR036420">
    <property type="entry name" value="BRCT_dom_sf"/>
</dbReference>
<evidence type="ECO:0000256" key="3">
    <source>
        <dbReference type="ARBA" id="ARBA00023242"/>
    </source>
</evidence>
<dbReference type="InterPro" id="IPR004274">
    <property type="entry name" value="FCP1_dom"/>
</dbReference>
<dbReference type="InterPro" id="IPR039189">
    <property type="entry name" value="Fcp1"/>
</dbReference>
<dbReference type="PROSITE" id="PS50969">
    <property type="entry name" value="FCP1"/>
    <property type="match status" value="1"/>
</dbReference>
<evidence type="ECO:0000256" key="4">
    <source>
        <dbReference type="ARBA" id="ARBA00047761"/>
    </source>
</evidence>
<feature type="domain" description="FCP1 homology" evidence="9">
    <location>
        <begin position="167"/>
        <end position="353"/>
    </location>
</feature>
<gene>
    <name evidence="10" type="ORF">KUCA_T00000896001</name>
</gene>
<dbReference type="FunFam" id="3.40.50.1000:FF:000142">
    <property type="entry name" value="Similar to FCP1-like phosphatase"/>
    <property type="match status" value="1"/>
</dbReference>
<dbReference type="InterPro" id="IPR036412">
    <property type="entry name" value="HAD-like_sf"/>
</dbReference>
<dbReference type="SMART" id="SM00292">
    <property type="entry name" value="BRCT"/>
    <property type="match status" value="1"/>
</dbReference>
<dbReference type="HOGENOM" id="CLU_007683_0_0_1"/>
<dbReference type="SUPFAM" id="SSF56784">
    <property type="entry name" value="HAD-like"/>
    <property type="match status" value="1"/>
</dbReference>
<evidence type="ECO:0000259" key="8">
    <source>
        <dbReference type="PROSITE" id="PS50172"/>
    </source>
</evidence>
<comment type="function">
    <text evidence="6">This promotes the activity of RNA polymerase II.</text>
</comment>
<keyword evidence="11" id="KW-1185">Reference proteome</keyword>
<dbReference type="PANTHER" id="PTHR23081:SF36">
    <property type="entry name" value="RNA POLYMERASE II SUBUNIT A C-TERMINAL DOMAIN PHOSPHATASE"/>
    <property type="match status" value="1"/>
</dbReference>
<feature type="compositionally biased region" description="Basic and acidic residues" evidence="7">
    <location>
        <begin position="702"/>
        <end position="722"/>
    </location>
</feature>
<dbReference type="SMART" id="SM00577">
    <property type="entry name" value="CPDc"/>
    <property type="match status" value="1"/>
</dbReference>
<dbReference type="NCBIfam" id="TIGR02250">
    <property type="entry name" value="FCP1_euk"/>
    <property type="match status" value="1"/>
</dbReference>
<organism evidence="10 11">
    <name type="scientific">Kuraishia capsulata CBS 1993</name>
    <dbReference type="NCBI Taxonomy" id="1382522"/>
    <lineage>
        <taxon>Eukaryota</taxon>
        <taxon>Fungi</taxon>
        <taxon>Dikarya</taxon>
        <taxon>Ascomycota</taxon>
        <taxon>Saccharomycotina</taxon>
        <taxon>Pichiomycetes</taxon>
        <taxon>Pichiales</taxon>
        <taxon>Pichiaceae</taxon>
        <taxon>Kuraishia</taxon>
    </lineage>
</organism>
<dbReference type="CDD" id="cd17729">
    <property type="entry name" value="BRCT_CTDP1"/>
    <property type="match status" value="1"/>
</dbReference>
<evidence type="ECO:0000256" key="5">
    <source>
        <dbReference type="ARBA" id="ARBA00048336"/>
    </source>
</evidence>
<dbReference type="GO" id="GO:0005634">
    <property type="term" value="C:nucleus"/>
    <property type="evidence" value="ECO:0007669"/>
    <property type="project" value="UniProtKB-SubCell"/>
</dbReference>
<dbReference type="GeneID" id="34518332"/>
<comment type="subcellular location">
    <subcellularLocation>
        <location evidence="1 6">Nucleus</location>
    </subcellularLocation>
</comment>